<name>A0AAI9SA94_9BURK</name>
<dbReference type="GO" id="GO:0019867">
    <property type="term" value="C:outer membrane"/>
    <property type="evidence" value="ECO:0007669"/>
    <property type="project" value="InterPro"/>
</dbReference>
<comment type="caution">
    <text evidence="6">The sequence shown here is derived from an EMBL/GenBank/DDBJ whole genome shotgun (WGS) entry which is preliminary data.</text>
</comment>
<dbReference type="Gene3D" id="1.25.40.10">
    <property type="entry name" value="Tetratricopeptide repeat domain"/>
    <property type="match status" value="1"/>
</dbReference>
<sequence>MKTIPWLMLVFALASSCRAAEGNEVATHGVAPEPWLENQASLARAGGWEEIERDALRRLMSMNPNDAGPKLEELRLAITNAVPDIGQIKELVRNLCASPDEKACREARVLQASIEPPMSDALASARLLFRAGRSAEALELYQKTFPATQGRPPESSLELEYLSVLLTIPGREAEGVKGIEALIRRTEEHGSVILSRRAASLLAHHHFERTLAEALNDIYENGTRRERAARVLEKALKTFPQDSRTHRWRNALNEGLYWIGVDRGDMLAARGRFEEARKAYRECAHFRPDLPYSHLGLAKIARRLGQWGRLKSHLADALAASRGAAPSERKRVAGLLARVDEDQRDAAADLYELKARNAEAGGNLQEQIEMLERTLRLRRPEPWTLGSYTAALLAAGRRDDALQAWQKYAPDLRSPEWALPYARFLVNAGMEASALDIAAAAVIPDRHDEWMPIGKDVSDAEKLLDLREELETNAAYEEALGLATKGEWAMAAEMLSGARPEADWQIAQLARWEAKAGLTKRAVANWDRLSELPEWEREAPLNAVEVLLGDMNDSRAHQAAARRRLHAYLGRFDKRELVNGRPLLLLSMAEVSRLGALLEEADDAARALRLYRDYAAHAPEGMDEESAIVVRKAAQSLKDAVPEEALQLYRKAFVNAGMLEAGEKEDDAAFTRAMRTPDQRSDSEWLQNSLRSGASELYLNETPEIRTALVWNYDSGTPGFSNLSALTWVKEARLPAAGGWLTLRADTVHYDVGNLRLEEPYGAKFGTCYAPGCRGLAMRRDFGESLAVAWARGAFAFDVGMTPIGFTYSDPVGGASYSWDLDPGSITLSFYRRPKSSSLLSFGGMRDPQTGRTWGGVRRTGFELSGSLDEGGSDGFWGFVSWEMLTGRNVAENRSLQAMAGWYHRWVNEPNHERTAGISLMYWHFDKDLSDYVWGQGGYYSPQQFASFGGSLSEARRSADWSWILEGRLGISYAKSSARDRYPIKDSMPLLSDLYAREAADSSVGIGLSARAAFERRLADRWFLGGEFIYQKSDGYTPVLATLWLRYTLNDWAGDLPLPPVAPEPYSEWQ</sequence>
<keyword evidence="2" id="KW-0677">Repeat</keyword>
<accession>A0AAI9SA94</accession>
<dbReference type="AlphaFoldDB" id="A0AAI9SA94"/>
<feature type="signal peptide" evidence="4">
    <location>
        <begin position="1"/>
        <end position="19"/>
    </location>
</feature>
<feature type="domain" description="Cellulose synthase operon C C-terminal" evidence="5">
    <location>
        <begin position="721"/>
        <end position="1049"/>
    </location>
</feature>
<evidence type="ECO:0000259" key="5">
    <source>
        <dbReference type="Pfam" id="PF05420"/>
    </source>
</evidence>
<dbReference type="GO" id="GO:0030244">
    <property type="term" value="P:cellulose biosynthetic process"/>
    <property type="evidence" value="ECO:0007669"/>
    <property type="project" value="InterPro"/>
</dbReference>
<evidence type="ECO:0000256" key="2">
    <source>
        <dbReference type="ARBA" id="ARBA00022737"/>
    </source>
</evidence>
<dbReference type="Proteomes" id="UP000469462">
    <property type="component" value="Unassembled WGS sequence"/>
</dbReference>
<dbReference type="EMBL" id="WEHW01000046">
    <property type="protein sequence ID" value="KAB7650207.1"/>
    <property type="molecule type" value="Genomic_DNA"/>
</dbReference>
<protein>
    <recommendedName>
        <fullName evidence="5">Cellulose synthase operon C C-terminal domain-containing protein</fullName>
    </recommendedName>
</protein>
<dbReference type="Pfam" id="PF05420">
    <property type="entry name" value="BCSC_C"/>
    <property type="match status" value="1"/>
</dbReference>
<evidence type="ECO:0000313" key="7">
    <source>
        <dbReference type="Proteomes" id="UP000469462"/>
    </source>
</evidence>
<dbReference type="SUPFAM" id="SSF48452">
    <property type="entry name" value="TPR-like"/>
    <property type="match status" value="1"/>
</dbReference>
<dbReference type="RefSeq" id="WP_139687266.1">
    <property type="nucleotide sequence ID" value="NZ_WEHW01000046.1"/>
</dbReference>
<dbReference type="PROSITE" id="PS51257">
    <property type="entry name" value="PROKAR_LIPOPROTEIN"/>
    <property type="match status" value="1"/>
</dbReference>
<proteinExistence type="predicted"/>
<evidence type="ECO:0000256" key="4">
    <source>
        <dbReference type="SAM" id="SignalP"/>
    </source>
</evidence>
<dbReference type="InterPro" id="IPR008410">
    <property type="entry name" value="BCSC_C"/>
</dbReference>
<evidence type="ECO:0000256" key="1">
    <source>
        <dbReference type="ARBA" id="ARBA00022729"/>
    </source>
</evidence>
<gene>
    <name evidence="6" type="ORF">GBM96_09575</name>
</gene>
<organism evidence="6 7">
    <name type="scientific">Sutterella seckii</name>
    <dbReference type="NCBI Taxonomy" id="1944635"/>
    <lineage>
        <taxon>Bacteria</taxon>
        <taxon>Pseudomonadati</taxon>
        <taxon>Pseudomonadota</taxon>
        <taxon>Betaproteobacteria</taxon>
        <taxon>Burkholderiales</taxon>
        <taxon>Sutterellaceae</taxon>
        <taxon>Sutterella</taxon>
    </lineage>
</organism>
<reference evidence="6 7" key="1">
    <citation type="submission" date="2019-10" db="EMBL/GenBank/DDBJ databases">
        <title>Genome diversity of Sutterella seckii.</title>
        <authorList>
            <person name="Chaplin A.V."/>
            <person name="Sokolova S.R."/>
            <person name="Mosin K.A."/>
            <person name="Ivanova E.L."/>
            <person name="Kochetkova T.O."/>
            <person name="Goltsov A.Y."/>
            <person name="Trofimov D.Y."/>
            <person name="Efimov B.A."/>
        </authorList>
    </citation>
    <scope>NUCLEOTIDE SEQUENCE [LARGE SCALE GENOMIC DNA]</scope>
    <source>
        <strain evidence="6 7">ASD3426</strain>
    </source>
</reference>
<keyword evidence="7" id="KW-1185">Reference proteome</keyword>
<feature type="chain" id="PRO_5042526872" description="Cellulose synthase operon C C-terminal domain-containing protein" evidence="4">
    <location>
        <begin position="20"/>
        <end position="1070"/>
    </location>
</feature>
<evidence type="ECO:0000256" key="3">
    <source>
        <dbReference type="ARBA" id="ARBA00022803"/>
    </source>
</evidence>
<keyword evidence="1 4" id="KW-0732">Signal</keyword>
<keyword evidence="3" id="KW-0802">TPR repeat</keyword>
<evidence type="ECO:0000313" key="6">
    <source>
        <dbReference type="EMBL" id="KAB7650207.1"/>
    </source>
</evidence>
<dbReference type="InterPro" id="IPR011990">
    <property type="entry name" value="TPR-like_helical_dom_sf"/>
</dbReference>